<evidence type="ECO:0000256" key="2">
    <source>
        <dbReference type="ARBA" id="ARBA00022552"/>
    </source>
</evidence>
<dbReference type="GO" id="GO:0043021">
    <property type="term" value="F:ribonucleoprotein complex binding"/>
    <property type="evidence" value="ECO:0007669"/>
    <property type="project" value="UniProtKB-UniRule"/>
</dbReference>
<dbReference type="GO" id="GO:0000466">
    <property type="term" value="P:maturation of 5.8S rRNA from tricistronic rRNA transcript (SSU-rRNA, 5.8S rRNA, LSU-rRNA)"/>
    <property type="evidence" value="ECO:0007669"/>
    <property type="project" value="UniProtKB-UniRule"/>
</dbReference>
<comment type="subcellular location">
    <subcellularLocation>
        <location evidence="4">Nucleus</location>
        <location evidence="4">Nucleolus</location>
    </subcellularLocation>
    <subcellularLocation>
        <location evidence="4">Nucleus</location>
        <location evidence="4">Nucleoplasm</location>
    </subcellularLocation>
</comment>
<dbReference type="Proteomes" id="UP000092666">
    <property type="component" value="Unassembled WGS sequence"/>
</dbReference>
<feature type="region of interest" description="Disordered" evidence="5">
    <location>
        <begin position="620"/>
        <end position="653"/>
    </location>
</feature>
<dbReference type="GO" id="GO:0000463">
    <property type="term" value="P:maturation of LSU-rRNA from tricistronic rRNA transcript (SSU-rRNA, 5.8S rRNA, LSU-rRNA)"/>
    <property type="evidence" value="ECO:0007669"/>
    <property type="project" value="UniProtKB-UniRule"/>
</dbReference>
<feature type="compositionally biased region" description="Acidic residues" evidence="5">
    <location>
        <begin position="496"/>
        <end position="529"/>
    </location>
</feature>
<feature type="region of interest" description="Disordered" evidence="5">
    <location>
        <begin position="307"/>
        <end position="339"/>
    </location>
</feature>
<dbReference type="SMART" id="SM00292">
    <property type="entry name" value="BRCT"/>
    <property type="match status" value="1"/>
</dbReference>
<comment type="subunit">
    <text evidence="4">Component of the NOP7 complex, composed of ERB1, NOP7 and YTM1. Within the NOP7 complex ERB1 appears to interact directly with NOP7 and YTM1. The NOP7 complex also associates with the 66S pre-ribosome.</text>
</comment>
<dbReference type="PANTHER" id="PTHR12221:SF6">
    <property type="entry name" value="PESCADILLO HOMOLOG"/>
    <property type="match status" value="1"/>
</dbReference>
<dbReference type="PROSITE" id="PS50172">
    <property type="entry name" value="BRCT"/>
    <property type="match status" value="1"/>
</dbReference>
<proteinExistence type="inferred from homology"/>
<dbReference type="SUPFAM" id="SSF52113">
    <property type="entry name" value="BRCT domain"/>
    <property type="match status" value="1"/>
</dbReference>
<dbReference type="GO" id="GO:0003723">
    <property type="term" value="F:RNA binding"/>
    <property type="evidence" value="ECO:0007669"/>
    <property type="project" value="TreeGrafter"/>
</dbReference>
<evidence type="ECO:0000313" key="7">
    <source>
        <dbReference type="EMBL" id="OCF36466.1"/>
    </source>
</evidence>
<dbReference type="InterPro" id="IPR010613">
    <property type="entry name" value="PES"/>
</dbReference>
<dbReference type="AlphaFoldDB" id="A0A1B9GZL6"/>
<dbReference type="Gene3D" id="3.40.50.10190">
    <property type="entry name" value="BRCT domain"/>
    <property type="match status" value="1"/>
</dbReference>
<reference evidence="8" key="2">
    <citation type="submission" date="2013-12" db="EMBL/GenBank/DDBJ databases">
        <title>Evolution of pathogenesis and genome organization in the Tremellales.</title>
        <authorList>
            <person name="Cuomo C."/>
            <person name="Litvintseva A."/>
            <person name="Heitman J."/>
            <person name="Chen Y."/>
            <person name="Sun S."/>
            <person name="Springer D."/>
            <person name="Dromer F."/>
            <person name="Young S."/>
            <person name="Zeng Q."/>
            <person name="Chapman S."/>
            <person name="Gujja S."/>
            <person name="Saif S."/>
            <person name="Birren B."/>
        </authorList>
    </citation>
    <scope>NUCLEOTIDE SEQUENCE [LARGE SCALE GENOMIC DNA]</scope>
    <source>
        <strain evidence="8">BCC8398</strain>
    </source>
</reference>
<dbReference type="InterPro" id="IPR001357">
    <property type="entry name" value="BRCT_dom"/>
</dbReference>
<evidence type="ECO:0000256" key="3">
    <source>
        <dbReference type="ARBA" id="ARBA00023242"/>
    </source>
</evidence>
<evidence type="ECO:0000256" key="1">
    <source>
        <dbReference type="ARBA" id="ARBA00022517"/>
    </source>
</evidence>
<name>A0A1B9GZL6_9TREE</name>
<dbReference type="EMBL" id="KI669495">
    <property type="protein sequence ID" value="OCF36466.1"/>
    <property type="molecule type" value="Genomic_DNA"/>
</dbReference>
<keyword evidence="2 4" id="KW-0698">rRNA processing</keyword>
<evidence type="ECO:0000313" key="8">
    <source>
        <dbReference type="Proteomes" id="UP000092666"/>
    </source>
</evidence>
<organism evidence="7 8">
    <name type="scientific">Kwoniella heveanensis BCC8398</name>
    <dbReference type="NCBI Taxonomy" id="1296120"/>
    <lineage>
        <taxon>Eukaryota</taxon>
        <taxon>Fungi</taxon>
        <taxon>Dikarya</taxon>
        <taxon>Basidiomycota</taxon>
        <taxon>Agaricomycotina</taxon>
        <taxon>Tremellomycetes</taxon>
        <taxon>Tremellales</taxon>
        <taxon>Cryptococcaceae</taxon>
        <taxon>Kwoniella</taxon>
    </lineage>
</organism>
<sequence length="653" mass="73210">MAKIKRKGESGAAKNYVTRNQALKKLQISLSDFRRLCILKGIYPREPLNKKRANKGSSAPATFYYHKDIQYLLHEPLLVKFREHKAFAKKLARALGRGEWALAKNLEEAKPVARLDHLVKERYPTFTLALQDLQDPLNLVHLFSTLPTNPIPGKTLVPSAVIAECSRLISEWKVWAIRTHSLKKVFLGIKGVYYECDVPGQGGENVRVRWLEGYEFQQHVPTDVDFRILLTFLDLYRTLINFVLFKLYTEENLVYPPPLDEELDERGESVGAFRLVEKKAAEGVDGTGQVSKKAVRKAIKGIKASGADADVEMGEDEDEAAQDEDAEEDFVERPSKADEVEDVATAPLTTYNSLLATSSTPSTSRQSLLFSPYTFYLSRETSSRTWEFVIRAMGGKVITSLSAPSPSDGATADSITHVIIDRPMTAERMREMESGRKWTWIQPQWIADCVNRQKIISSEGYGPGQLLPPHLSPWDGEGEVYRPWLEEENKQAAEGAEAEEEEDDTIERDAVDEDESEDEEEEADEDETAAGEPSYPPALLASALDPENASLLHAAELEAETNGTSHADFRAQLKEATKANASKVKSNAAGVAGTNKKKANGGEEDLRKIMMSNKKAKLYEKMQYSNRERAAEKEKLEKKRVAIEKRKRKEARS</sequence>
<evidence type="ECO:0000256" key="4">
    <source>
        <dbReference type="HAMAP-Rule" id="MF_03028"/>
    </source>
</evidence>
<gene>
    <name evidence="4" type="primary">NOP7</name>
    <name evidence="7" type="ORF">I316_01715</name>
</gene>
<dbReference type="OrthoDB" id="10264910at2759"/>
<feature type="domain" description="BRCT" evidence="6">
    <location>
        <begin position="365"/>
        <end position="463"/>
    </location>
</feature>
<dbReference type="GO" id="GO:0005654">
    <property type="term" value="C:nucleoplasm"/>
    <property type="evidence" value="ECO:0007669"/>
    <property type="project" value="UniProtKB-SubCell"/>
</dbReference>
<evidence type="ECO:0000259" key="6">
    <source>
        <dbReference type="PROSITE" id="PS50172"/>
    </source>
</evidence>
<feature type="compositionally biased region" description="Low complexity" evidence="5">
    <location>
        <begin position="578"/>
        <end position="589"/>
    </location>
</feature>
<keyword evidence="3 4" id="KW-0539">Nucleus</keyword>
<reference evidence="7 8" key="1">
    <citation type="submission" date="2013-07" db="EMBL/GenBank/DDBJ databases">
        <title>The Genome Sequence of Cryptococcus heveanensis BCC8398.</title>
        <authorList>
            <consortium name="The Broad Institute Genome Sequencing Platform"/>
            <person name="Cuomo C."/>
            <person name="Litvintseva A."/>
            <person name="Chen Y."/>
            <person name="Heitman J."/>
            <person name="Sun S."/>
            <person name="Springer D."/>
            <person name="Dromer F."/>
            <person name="Young S.K."/>
            <person name="Zeng Q."/>
            <person name="Gargeya S."/>
            <person name="Fitzgerald M."/>
            <person name="Abouelleil A."/>
            <person name="Alvarado L."/>
            <person name="Berlin A.M."/>
            <person name="Chapman S.B."/>
            <person name="Dewar J."/>
            <person name="Goldberg J."/>
            <person name="Griggs A."/>
            <person name="Gujja S."/>
            <person name="Hansen M."/>
            <person name="Howarth C."/>
            <person name="Imamovic A."/>
            <person name="Larimer J."/>
            <person name="McCowan C."/>
            <person name="Murphy C."/>
            <person name="Pearson M."/>
            <person name="Priest M."/>
            <person name="Roberts A."/>
            <person name="Saif S."/>
            <person name="Shea T."/>
            <person name="Sykes S."/>
            <person name="Wortman J."/>
            <person name="Nusbaum C."/>
            <person name="Birren B."/>
        </authorList>
    </citation>
    <scope>NUCLEOTIDE SEQUENCE [LARGE SCALE GENOMIC DNA]</scope>
    <source>
        <strain evidence="7 8">BCC8398</strain>
    </source>
</reference>
<dbReference type="HAMAP" id="MF_03028">
    <property type="entry name" value="Pescadillo"/>
    <property type="match status" value="1"/>
</dbReference>
<feature type="compositionally biased region" description="Basic and acidic residues" evidence="5">
    <location>
        <begin position="626"/>
        <end position="644"/>
    </location>
</feature>
<keyword evidence="8" id="KW-1185">Reference proteome</keyword>
<protein>
    <recommendedName>
        <fullName evidence="4">Pescadillo homolog</fullName>
    </recommendedName>
    <alternativeName>
        <fullName evidence="4">Nucleolar protein 7 homolog</fullName>
    </alternativeName>
</protein>
<dbReference type="Pfam" id="PF16589">
    <property type="entry name" value="BRCT_2"/>
    <property type="match status" value="1"/>
</dbReference>
<dbReference type="GO" id="GO:0070545">
    <property type="term" value="C:PeBoW complex"/>
    <property type="evidence" value="ECO:0007669"/>
    <property type="project" value="TreeGrafter"/>
</dbReference>
<dbReference type="InterPro" id="IPR036420">
    <property type="entry name" value="BRCT_dom_sf"/>
</dbReference>
<dbReference type="STRING" id="1296120.A0A1B9GZL6"/>
<dbReference type="GO" id="GO:0030687">
    <property type="term" value="C:preribosome, large subunit precursor"/>
    <property type="evidence" value="ECO:0007669"/>
    <property type="project" value="UniProtKB-UniRule"/>
</dbReference>
<feature type="region of interest" description="Disordered" evidence="5">
    <location>
        <begin position="489"/>
        <end position="547"/>
    </location>
</feature>
<accession>A0A1B9GZL6</accession>
<evidence type="ECO:0000256" key="5">
    <source>
        <dbReference type="SAM" id="MobiDB-lite"/>
    </source>
</evidence>
<comment type="function">
    <text evidence="4">Component of the NOP7 complex, which is required for maturation of the 25S and 5.8S ribosomal RNAs and formation of the 60S ribosome.</text>
</comment>
<dbReference type="Pfam" id="PF06732">
    <property type="entry name" value="Pescadillo_N"/>
    <property type="match status" value="1"/>
</dbReference>
<comment type="similarity">
    <text evidence="4">Belongs to the pescadillo family.</text>
</comment>
<dbReference type="PANTHER" id="PTHR12221">
    <property type="entry name" value="PESCADILLO - RELATED"/>
    <property type="match status" value="1"/>
</dbReference>
<feature type="region of interest" description="Disordered" evidence="5">
    <location>
        <begin position="578"/>
        <end position="603"/>
    </location>
</feature>
<feature type="compositionally biased region" description="Acidic residues" evidence="5">
    <location>
        <begin position="309"/>
        <end position="330"/>
    </location>
</feature>
<keyword evidence="1 4" id="KW-0690">Ribosome biogenesis</keyword>